<evidence type="ECO:0000313" key="1">
    <source>
        <dbReference type="EMBL" id="CED91173.1"/>
    </source>
</evidence>
<dbReference type="InterPro" id="IPR012334">
    <property type="entry name" value="Pectin_lyas_fold"/>
</dbReference>
<sequence>MASLRGGRPPTVDAMTLTASPSTAAEAPGGCPDHVGSVVDHRRLTGERALYASRDLTIAHSTFADGESPLKESRGLRISDTVFEWKYPLWYCRDVSVTGGALLETARSGIWYTDDIRLDGTLVAAPKTFRRGRGISLRRVDLPHAEETLWSCREITLEDVNATGDYFAKDAAGVTAERLRLTGNYAFDGARDVTVRDSVLLSKDAFWNCENVVVENSMIVGEYLGWNSRNVTFVDCTIQSLQGLCYIDGLVLRGCRLLDTTLAFEYCRGIDAEVIGHLDSLTDPADGVIRAGSIGEQIIHPDRVDPAATRIETGWSPQAVA</sequence>
<protein>
    <submittedName>
        <fullName evidence="1">Pectin lyase fold/virulence factor</fullName>
    </submittedName>
</protein>
<name>A0A1L7RPW1_9ACTO</name>
<gene>
    <name evidence="1" type="ORF">AAM4_1341</name>
</gene>
<dbReference type="Pfam" id="PF12541">
    <property type="entry name" value="DUF3737"/>
    <property type="match status" value="1"/>
</dbReference>
<dbReference type="AlphaFoldDB" id="A0A1L7RPW1"/>
<dbReference type="InterPro" id="IPR022208">
    <property type="entry name" value="DUF3737"/>
</dbReference>
<organism evidence="1">
    <name type="scientific">Actinomyces succiniciruminis</name>
    <dbReference type="NCBI Taxonomy" id="1522002"/>
    <lineage>
        <taxon>Bacteria</taxon>
        <taxon>Bacillati</taxon>
        <taxon>Actinomycetota</taxon>
        <taxon>Actinomycetes</taxon>
        <taxon>Actinomycetales</taxon>
        <taxon>Actinomycetaceae</taxon>
        <taxon>Actinomyces</taxon>
    </lineage>
</organism>
<reference evidence="1" key="1">
    <citation type="submission" date="2014-07" db="EMBL/GenBank/DDBJ databases">
        <authorList>
            <person name="Zhang J.E."/>
            <person name="Yang H."/>
            <person name="Guo J."/>
            <person name="Deng Z."/>
            <person name="Luo H."/>
            <person name="Luo M."/>
            <person name="Zhao B."/>
        </authorList>
    </citation>
    <scope>NUCLEOTIDE SEQUENCE</scope>
    <source>
        <strain evidence="1">AM4</strain>
    </source>
</reference>
<proteinExistence type="predicted"/>
<dbReference type="GO" id="GO:0016829">
    <property type="term" value="F:lyase activity"/>
    <property type="evidence" value="ECO:0007669"/>
    <property type="project" value="UniProtKB-KW"/>
</dbReference>
<dbReference type="EMBL" id="LK995496">
    <property type="protein sequence ID" value="CED91173.1"/>
    <property type="molecule type" value="Genomic_DNA"/>
</dbReference>
<dbReference type="SUPFAM" id="SSF51126">
    <property type="entry name" value="Pectin lyase-like"/>
    <property type="match status" value="1"/>
</dbReference>
<accession>A0A1L7RPW1</accession>
<dbReference type="Gene3D" id="2.160.20.10">
    <property type="entry name" value="Single-stranded right-handed beta-helix, Pectin lyase-like"/>
    <property type="match status" value="1"/>
</dbReference>
<dbReference type="InterPro" id="IPR011050">
    <property type="entry name" value="Pectin_lyase_fold/virulence"/>
</dbReference>
<keyword evidence="1" id="KW-0456">Lyase</keyword>